<name>A0A8J5JPP8_HOMAM</name>
<feature type="transmembrane region" description="Helical" evidence="1">
    <location>
        <begin position="7"/>
        <end position="24"/>
    </location>
</feature>
<keyword evidence="1" id="KW-1133">Transmembrane helix</keyword>
<sequence>MYPGDKVTAVMTGLIFLVVTVFLTDSCLLPSVDKDDAISAATEGVDAVLAKVTKPHCSMFLLTDGRSSPSNIIRFMDVVRAPWGIGMFEVASDNQDVKDMEAEITRVLGLLRTLRQVSWCVTVVVVSDDPAFLAAFAEWSLKGRLLVWSTRLLAVTSLPLPKLHHLHKTFSTRNAMMLIVENVQEHIKCDVYIYLPYSHQGAPATRIASWTPQRGLALTTHLLLFPDKFTKLMNRPNLVVATEGNPFNKMIIEEDREAPEGHRVRFSGPVPELIDYLAT</sequence>
<dbReference type="AlphaFoldDB" id="A0A8J5JPP8"/>
<dbReference type="Proteomes" id="UP000747542">
    <property type="component" value="Unassembled WGS sequence"/>
</dbReference>
<evidence type="ECO:0000313" key="3">
    <source>
        <dbReference type="Proteomes" id="UP000747542"/>
    </source>
</evidence>
<gene>
    <name evidence="2" type="primary">Ir4-L5</name>
    <name evidence="2" type="ORF">Hamer_G007848</name>
</gene>
<evidence type="ECO:0000313" key="2">
    <source>
        <dbReference type="EMBL" id="KAG7162332.1"/>
    </source>
</evidence>
<keyword evidence="1" id="KW-0472">Membrane</keyword>
<organism evidence="2 3">
    <name type="scientific">Homarus americanus</name>
    <name type="common">American lobster</name>
    <dbReference type="NCBI Taxonomy" id="6706"/>
    <lineage>
        <taxon>Eukaryota</taxon>
        <taxon>Metazoa</taxon>
        <taxon>Ecdysozoa</taxon>
        <taxon>Arthropoda</taxon>
        <taxon>Crustacea</taxon>
        <taxon>Multicrustacea</taxon>
        <taxon>Malacostraca</taxon>
        <taxon>Eumalacostraca</taxon>
        <taxon>Eucarida</taxon>
        <taxon>Decapoda</taxon>
        <taxon>Pleocyemata</taxon>
        <taxon>Astacidea</taxon>
        <taxon>Nephropoidea</taxon>
        <taxon>Nephropidae</taxon>
        <taxon>Homarus</taxon>
    </lineage>
</organism>
<evidence type="ECO:0000256" key="1">
    <source>
        <dbReference type="SAM" id="Phobius"/>
    </source>
</evidence>
<protein>
    <submittedName>
        <fullName evidence="2">Putative olfactory ionotropic receptor IR4-like 5</fullName>
    </submittedName>
</protein>
<proteinExistence type="predicted"/>
<keyword evidence="3" id="KW-1185">Reference proteome</keyword>
<feature type="non-terminal residue" evidence="2">
    <location>
        <position position="279"/>
    </location>
</feature>
<keyword evidence="1" id="KW-0812">Transmembrane</keyword>
<dbReference type="EMBL" id="JAHLQT010027705">
    <property type="protein sequence ID" value="KAG7162332.1"/>
    <property type="molecule type" value="Genomic_DNA"/>
</dbReference>
<comment type="caution">
    <text evidence="2">The sequence shown here is derived from an EMBL/GenBank/DDBJ whole genome shotgun (WGS) entry which is preliminary data.</text>
</comment>
<keyword evidence="2" id="KW-0675">Receptor</keyword>
<accession>A0A8J5JPP8</accession>
<reference evidence="2" key="1">
    <citation type="journal article" date="2021" name="Sci. Adv.">
        <title>The American lobster genome reveals insights on longevity, neural, and immune adaptations.</title>
        <authorList>
            <person name="Polinski J.M."/>
            <person name="Zimin A.V."/>
            <person name="Clark K.F."/>
            <person name="Kohn A.B."/>
            <person name="Sadowski N."/>
            <person name="Timp W."/>
            <person name="Ptitsyn A."/>
            <person name="Khanna P."/>
            <person name="Romanova D.Y."/>
            <person name="Williams P."/>
            <person name="Greenwood S.J."/>
            <person name="Moroz L.L."/>
            <person name="Walt D.R."/>
            <person name="Bodnar A.G."/>
        </authorList>
    </citation>
    <scope>NUCLEOTIDE SEQUENCE</scope>
    <source>
        <strain evidence="2">GMGI-L3</strain>
    </source>
</reference>